<dbReference type="EMBL" id="CM009301">
    <property type="protein sequence ID" value="RQO98512.1"/>
    <property type="molecule type" value="Genomic_DNA"/>
</dbReference>
<sequence>MSTSPHSPLTCMSIYNLICYYHGINNLPSLHIGISHQTGNPSPSFQDRN</sequence>
<proteinExistence type="predicted"/>
<accession>A0A3N7FVH9</accession>
<dbReference type="InParanoid" id="A0A3N7FVH9"/>
<keyword evidence="2" id="KW-1185">Reference proteome</keyword>
<evidence type="ECO:0000313" key="1">
    <source>
        <dbReference type="EMBL" id="RQO98512.1"/>
    </source>
</evidence>
<name>A0A3N7FVH9_POPTR</name>
<evidence type="ECO:0000313" key="2">
    <source>
        <dbReference type="Proteomes" id="UP000006729"/>
    </source>
</evidence>
<organism evidence="1 2">
    <name type="scientific">Populus trichocarpa</name>
    <name type="common">Western balsam poplar</name>
    <name type="synonym">Populus balsamifera subsp. trichocarpa</name>
    <dbReference type="NCBI Taxonomy" id="3694"/>
    <lineage>
        <taxon>Eukaryota</taxon>
        <taxon>Viridiplantae</taxon>
        <taxon>Streptophyta</taxon>
        <taxon>Embryophyta</taxon>
        <taxon>Tracheophyta</taxon>
        <taxon>Spermatophyta</taxon>
        <taxon>Magnoliopsida</taxon>
        <taxon>eudicotyledons</taxon>
        <taxon>Gunneridae</taxon>
        <taxon>Pentapetalae</taxon>
        <taxon>rosids</taxon>
        <taxon>fabids</taxon>
        <taxon>Malpighiales</taxon>
        <taxon>Salicaceae</taxon>
        <taxon>Saliceae</taxon>
        <taxon>Populus</taxon>
    </lineage>
</organism>
<gene>
    <name evidence="1" type="ORF">POPTR_012G096350</name>
</gene>
<reference evidence="1 2" key="1">
    <citation type="journal article" date="2006" name="Science">
        <title>The genome of black cottonwood, Populus trichocarpa (Torr. &amp; Gray).</title>
        <authorList>
            <person name="Tuskan G.A."/>
            <person name="Difazio S."/>
            <person name="Jansson S."/>
            <person name="Bohlmann J."/>
            <person name="Grigoriev I."/>
            <person name="Hellsten U."/>
            <person name="Putnam N."/>
            <person name="Ralph S."/>
            <person name="Rombauts S."/>
            <person name="Salamov A."/>
            <person name="Schein J."/>
            <person name="Sterck L."/>
            <person name="Aerts A."/>
            <person name="Bhalerao R.R."/>
            <person name="Bhalerao R.P."/>
            <person name="Blaudez D."/>
            <person name="Boerjan W."/>
            <person name="Brun A."/>
            <person name="Brunner A."/>
            <person name="Busov V."/>
            <person name="Campbell M."/>
            <person name="Carlson J."/>
            <person name="Chalot M."/>
            <person name="Chapman J."/>
            <person name="Chen G.L."/>
            <person name="Cooper D."/>
            <person name="Coutinho P.M."/>
            <person name="Couturier J."/>
            <person name="Covert S."/>
            <person name="Cronk Q."/>
            <person name="Cunningham R."/>
            <person name="Davis J."/>
            <person name="Degroeve S."/>
            <person name="Dejardin A."/>
            <person name="Depamphilis C."/>
            <person name="Detter J."/>
            <person name="Dirks B."/>
            <person name="Dubchak I."/>
            <person name="Duplessis S."/>
            <person name="Ehlting J."/>
            <person name="Ellis B."/>
            <person name="Gendler K."/>
            <person name="Goodstein D."/>
            <person name="Gribskov M."/>
            <person name="Grimwood J."/>
            <person name="Groover A."/>
            <person name="Gunter L."/>
            <person name="Hamberger B."/>
            <person name="Heinze B."/>
            <person name="Helariutta Y."/>
            <person name="Henrissat B."/>
            <person name="Holligan D."/>
            <person name="Holt R."/>
            <person name="Huang W."/>
            <person name="Islam-Faridi N."/>
            <person name="Jones S."/>
            <person name="Jones-Rhoades M."/>
            <person name="Jorgensen R."/>
            <person name="Joshi C."/>
            <person name="Kangasjarvi J."/>
            <person name="Karlsson J."/>
            <person name="Kelleher C."/>
            <person name="Kirkpatrick R."/>
            <person name="Kirst M."/>
            <person name="Kohler A."/>
            <person name="Kalluri U."/>
            <person name="Larimer F."/>
            <person name="Leebens-Mack J."/>
            <person name="Leple J.C."/>
            <person name="Locascio P."/>
            <person name="Lou Y."/>
            <person name="Lucas S."/>
            <person name="Martin F."/>
            <person name="Montanini B."/>
            <person name="Napoli C."/>
            <person name="Nelson D.R."/>
            <person name="Nelson C."/>
            <person name="Nieminen K."/>
            <person name="Nilsson O."/>
            <person name="Pereda V."/>
            <person name="Peter G."/>
            <person name="Philippe R."/>
            <person name="Pilate G."/>
            <person name="Poliakov A."/>
            <person name="Razumovskaya J."/>
            <person name="Richardson P."/>
            <person name="Rinaldi C."/>
            <person name="Ritland K."/>
            <person name="Rouze P."/>
            <person name="Ryaboy D."/>
            <person name="Schmutz J."/>
            <person name="Schrader J."/>
            <person name="Segerman B."/>
            <person name="Shin H."/>
            <person name="Siddiqui A."/>
            <person name="Sterky F."/>
            <person name="Terry A."/>
            <person name="Tsai C.J."/>
            <person name="Uberbacher E."/>
            <person name="Unneberg P."/>
            <person name="Vahala J."/>
            <person name="Wall K."/>
            <person name="Wessler S."/>
            <person name="Yang G."/>
            <person name="Yin T."/>
            <person name="Douglas C."/>
            <person name="Marra M."/>
            <person name="Sandberg G."/>
            <person name="Van de Peer Y."/>
            <person name="Rokhsar D."/>
        </authorList>
    </citation>
    <scope>NUCLEOTIDE SEQUENCE [LARGE SCALE GENOMIC DNA]</scope>
    <source>
        <strain evidence="2">cv. Nisqually</strain>
    </source>
</reference>
<protein>
    <submittedName>
        <fullName evidence="1">Uncharacterized protein</fullName>
    </submittedName>
</protein>
<dbReference type="AlphaFoldDB" id="A0A3N7FVH9"/>
<dbReference type="Proteomes" id="UP000006729">
    <property type="component" value="Chromosome 12"/>
</dbReference>